<feature type="compositionally biased region" description="Basic and acidic residues" evidence="1">
    <location>
        <begin position="214"/>
        <end position="224"/>
    </location>
</feature>
<name>A0A9Q3L0X2_9BASI</name>
<dbReference type="Proteomes" id="UP000765509">
    <property type="component" value="Unassembled WGS sequence"/>
</dbReference>
<evidence type="ECO:0000313" key="3">
    <source>
        <dbReference type="Proteomes" id="UP000765509"/>
    </source>
</evidence>
<proteinExistence type="predicted"/>
<sequence length="224" mass="26401">MLPQFLRDIEYPRDQPEIWQGRNGRGRIQPPAGSNDQKGNYHWENSSQSQIPKKIQPSTTKKLDTFRKFHSDTSTLERLVNVEYGQQNVCHSRIMGRNCYNMSENHTKSNDFLRSSERDQNFEFQQIFHTLRIGRNLNQRQSGRNPSHREFFPYGRAQSHSGTSRNGERNSILPTTFHKIKELKAKGQFFQDSPVITGSFQQRKSRKNRQKVFLSERRSKPQFL</sequence>
<organism evidence="2 3">
    <name type="scientific">Austropuccinia psidii MF-1</name>
    <dbReference type="NCBI Taxonomy" id="1389203"/>
    <lineage>
        <taxon>Eukaryota</taxon>
        <taxon>Fungi</taxon>
        <taxon>Dikarya</taxon>
        <taxon>Basidiomycota</taxon>
        <taxon>Pucciniomycotina</taxon>
        <taxon>Pucciniomycetes</taxon>
        <taxon>Pucciniales</taxon>
        <taxon>Sphaerophragmiaceae</taxon>
        <taxon>Austropuccinia</taxon>
    </lineage>
</organism>
<accession>A0A9Q3L0X2</accession>
<evidence type="ECO:0000313" key="2">
    <source>
        <dbReference type="EMBL" id="MBW0591735.1"/>
    </source>
</evidence>
<protein>
    <submittedName>
        <fullName evidence="2">Uncharacterized protein</fullName>
    </submittedName>
</protein>
<reference evidence="2" key="1">
    <citation type="submission" date="2021-03" db="EMBL/GenBank/DDBJ databases">
        <title>Draft genome sequence of rust myrtle Austropuccinia psidii MF-1, a brazilian biotype.</title>
        <authorList>
            <person name="Quecine M.C."/>
            <person name="Pachon D.M.R."/>
            <person name="Bonatelli M.L."/>
            <person name="Correr F.H."/>
            <person name="Franceschini L.M."/>
            <person name="Leite T.F."/>
            <person name="Margarido G.R.A."/>
            <person name="Almeida C.A."/>
            <person name="Ferrarezi J.A."/>
            <person name="Labate C.A."/>
        </authorList>
    </citation>
    <scope>NUCLEOTIDE SEQUENCE</scope>
    <source>
        <strain evidence="2">MF-1</strain>
    </source>
</reference>
<dbReference type="AlphaFoldDB" id="A0A9Q3L0X2"/>
<comment type="caution">
    <text evidence="2">The sequence shown here is derived from an EMBL/GenBank/DDBJ whole genome shotgun (WGS) entry which is preliminary data.</text>
</comment>
<feature type="compositionally biased region" description="Polar residues" evidence="1">
    <location>
        <begin position="32"/>
        <end position="54"/>
    </location>
</feature>
<feature type="region of interest" description="Disordered" evidence="1">
    <location>
        <begin position="16"/>
        <end position="54"/>
    </location>
</feature>
<evidence type="ECO:0000256" key="1">
    <source>
        <dbReference type="SAM" id="MobiDB-lite"/>
    </source>
</evidence>
<keyword evidence="3" id="KW-1185">Reference proteome</keyword>
<feature type="region of interest" description="Disordered" evidence="1">
    <location>
        <begin position="138"/>
        <end position="171"/>
    </location>
</feature>
<dbReference type="EMBL" id="AVOT02144673">
    <property type="protein sequence ID" value="MBW0591735.1"/>
    <property type="molecule type" value="Genomic_DNA"/>
</dbReference>
<feature type="region of interest" description="Disordered" evidence="1">
    <location>
        <begin position="200"/>
        <end position="224"/>
    </location>
</feature>
<gene>
    <name evidence="2" type="ORF">O181_131450</name>
</gene>